<keyword evidence="1" id="KW-1277">Toxin-antitoxin system</keyword>
<dbReference type="InterPro" id="IPR035093">
    <property type="entry name" value="RelE/ParE_toxin_dom_sf"/>
</dbReference>
<comment type="caution">
    <text evidence="2">The sequence shown here is derived from an EMBL/GenBank/DDBJ whole genome shotgun (WGS) entry which is preliminary data.</text>
</comment>
<organism evidence="2 3">
    <name type="scientific">Calothrix parietina FACHB-288</name>
    <dbReference type="NCBI Taxonomy" id="2692896"/>
    <lineage>
        <taxon>Bacteria</taxon>
        <taxon>Bacillati</taxon>
        <taxon>Cyanobacteriota</taxon>
        <taxon>Cyanophyceae</taxon>
        <taxon>Nostocales</taxon>
        <taxon>Calotrichaceae</taxon>
        <taxon>Calothrix</taxon>
    </lineage>
</organism>
<sequence>MRALIFDESFRRALKRRCKNRPQLQAKVFTTLSLLEIDPFSPSLKTHKLQGELKDLWSCAVEYDFRIVFYFQKFEDMEEEAIVLVDVGTHDEVY</sequence>
<gene>
    <name evidence="2" type="ORF">H6G24_11630</name>
</gene>
<dbReference type="InterPro" id="IPR007712">
    <property type="entry name" value="RelE/ParE_toxin"/>
</dbReference>
<reference evidence="2 3" key="1">
    <citation type="journal article" date="2020" name="ISME J.">
        <title>Comparative genomics reveals insights into cyanobacterial evolution and habitat adaptation.</title>
        <authorList>
            <person name="Chen M.Y."/>
            <person name="Teng W.K."/>
            <person name="Zhao L."/>
            <person name="Hu C.X."/>
            <person name="Zhou Y.K."/>
            <person name="Han B.P."/>
            <person name="Song L.R."/>
            <person name="Shu W.S."/>
        </authorList>
    </citation>
    <scope>NUCLEOTIDE SEQUENCE [LARGE SCALE GENOMIC DNA]</scope>
    <source>
        <strain evidence="2 3">FACHB-288</strain>
    </source>
</reference>
<dbReference type="Pfam" id="PF15738">
    <property type="entry name" value="YafQ_toxin"/>
    <property type="match status" value="1"/>
</dbReference>
<dbReference type="Gene3D" id="3.30.2310.20">
    <property type="entry name" value="RelE-like"/>
    <property type="match status" value="1"/>
</dbReference>
<keyword evidence="3" id="KW-1185">Reference proteome</keyword>
<evidence type="ECO:0000313" key="3">
    <source>
        <dbReference type="Proteomes" id="UP000658514"/>
    </source>
</evidence>
<dbReference type="RefSeq" id="WP_190541043.1">
    <property type="nucleotide sequence ID" value="NZ_CAWPNO010000046.1"/>
</dbReference>
<proteinExistence type="predicted"/>
<name>A0ABR8A826_9CYAN</name>
<accession>A0ABR8A826</accession>
<dbReference type="SUPFAM" id="SSF143011">
    <property type="entry name" value="RelE-like"/>
    <property type="match status" value="1"/>
</dbReference>
<evidence type="ECO:0000256" key="1">
    <source>
        <dbReference type="ARBA" id="ARBA00022649"/>
    </source>
</evidence>
<dbReference type="InterPro" id="IPR004386">
    <property type="entry name" value="Toxin_YafQ-like"/>
</dbReference>
<dbReference type="NCBIfam" id="TIGR02385">
    <property type="entry name" value="RelE_StbE"/>
    <property type="match status" value="1"/>
</dbReference>
<evidence type="ECO:0000313" key="2">
    <source>
        <dbReference type="EMBL" id="MBD2196142.1"/>
    </source>
</evidence>
<dbReference type="EMBL" id="JACJQH010000015">
    <property type="protein sequence ID" value="MBD2196142.1"/>
    <property type="molecule type" value="Genomic_DNA"/>
</dbReference>
<protein>
    <submittedName>
        <fullName evidence="2">Type II toxin-antitoxin system mRNA interferase toxin, RelE/StbE family</fullName>
    </submittedName>
</protein>
<dbReference type="Proteomes" id="UP000658514">
    <property type="component" value="Unassembled WGS sequence"/>
</dbReference>